<gene>
    <name evidence="3" type="ORF">C6N75_25115</name>
</gene>
<dbReference type="GO" id="GO:0016791">
    <property type="term" value="F:phosphatase activity"/>
    <property type="evidence" value="ECO:0007669"/>
    <property type="project" value="TreeGrafter"/>
</dbReference>
<dbReference type="PANTHER" id="PTHR43156:SF2">
    <property type="entry name" value="STAGE II SPORULATION PROTEIN E"/>
    <property type="match status" value="1"/>
</dbReference>
<name>A0A2S9PQ54_9ACTN</name>
<evidence type="ECO:0000259" key="2">
    <source>
        <dbReference type="SMART" id="SM00331"/>
    </source>
</evidence>
<dbReference type="RefSeq" id="WP_105871168.1">
    <property type="nucleotide sequence ID" value="NZ_PVLV01000487.1"/>
</dbReference>
<feature type="domain" description="PPM-type phosphatase" evidence="2">
    <location>
        <begin position="168"/>
        <end position="382"/>
    </location>
</feature>
<evidence type="ECO:0000313" key="3">
    <source>
        <dbReference type="EMBL" id="PRH76531.1"/>
    </source>
</evidence>
<dbReference type="InterPro" id="IPR001932">
    <property type="entry name" value="PPM-type_phosphatase-like_dom"/>
</dbReference>
<keyword evidence="4" id="KW-1185">Reference proteome</keyword>
<dbReference type="Pfam" id="PF07228">
    <property type="entry name" value="SpoIIE"/>
    <property type="match status" value="1"/>
</dbReference>
<dbReference type="OrthoDB" id="4935951at2"/>
<dbReference type="Gene3D" id="3.60.40.10">
    <property type="entry name" value="PPM-type phosphatase domain"/>
    <property type="match status" value="1"/>
</dbReference>
<sequence length="392" mass="42039">MSSMADFERSLRGAAPHALVDVVRDHLAACHGATATTLLLADFGLAVLQPVGGTEQRAGSVPLHSSAAGRVFGSQEPRAEPPRDGEVVHHLPVTVRGERLGVLAVRLPVDRSTDAAAGELAHVAEVLGHEMVVAERDTDLYQLARRASRLTLAAEMQWQLLSGRAFSQPEYEIGAHLEPAYAVHGDNFDWSSDSAGLTVAVTDGMGEGVPASLLTTLTVNALRNARRAGVDIADQAALADQAVWAQYRGSLYVSTLLMSFDLDSGRAYAVDAGSPQLWRRRGRSVDRIALDAQFPLGMFEESDYRMQEIDLLPGDRLLVVSDGVYQAVSPDSEPYAPKALVRGIQATSLLPAASAPGALLRELAAYRRTETPDDALVMCLDWHGREGSESRG</sequence>
<protein>
    <submittedName>
        <fullName evidence="3">Phosphatase</fullName>
    </submittedName>
</protein>
<dbReference type="InterPro" id="IPR052016">
    <property type="entry name" value="Bact_Sigma-Reg"/>
</dbReference>
<dbReference type="InterPro" id="IPR036457">
    <property type="entry name" value="PPM-type-like_dom_sf"/>
</dbReference>
<proteinExistence type="predicted"/>
<dbReference type="SUPFAM" id="SSF81606">
    <property type="entry name" value="PP2C-like"/>
    <property type="match status" value="1"/>
</dbReference>
<dbReference type="SMART" id="SM00331">
    <property type="entry name" value="PP2C_SIG"/>
    <property type="match status" value="1"/>
</dbReference>
<comment type="caution">
    <text evidence="3">The sequence shown here is derived from an EMBL/GenBank/DDBJ whole genome shotgun (WGS) entry which is preliminary data.</text>
</comment>
<keyword evidence="1" id="KW-0378">Hydrolase</keyword>
<dbReference type="PANTHER" id="PTHR43156">
    <property type="entry name" value="STAGE II SPORULATION PROTEIN E-RELATED"/>
    <property type="match status" value="1"/>
</dbReference>
<dbReference type="Proteomes" id="UP000239322">
    <property type="component" value="Unassembled WGS sequence"/>
</dbReference>
<dbReference type="EMBL" id="PVLV01000487">
    <property type="protein sequence ID" value="PRH76531.1"/>
    <property type="molecule type" value="Genomic_DNA"/>
</dbReference>
<evidence type="ECO:0000256" key="1">
    <source>
        <dbReference type="ARBA" id="ARBA00022801"/>
    </source>
</evidence>
<organism evidence="3 4">
    <name type="scientific">Streptomyces solincola</name>
    <dbReference type="NCBI Taxonomy" id="2100817"/>
    <lineage>
        <taxon>Bacteria</taxon>
        <taxon>Bacillati</taxon>
        <taxon>Actinomycetota</taxon>
        <taxon>Actinomycetes</taxon>
        <taxon>Kitasatosporales</taxon>
        <taxon>Streptomycetaceae</taxon>
        <taxon>Streptomyces</taxon>
    </lineage>
</organism>
<accession>A0A2S9PQ54</accession>
<reference evidence="3 4" key="1">
    <citation type="submission" date="2018-03" db="EMBL/GenBank/DDBJ databases">
        <title>Novel Streptomyces sp. from soil.</title>
        <authorList>
            <person name="Tan G.Y.A."/>
            <person name="Lee Z.Y."/>
        </authorList>
    </citation>
    <scope>NUCLEOTIDE SEQUENCE [LARGE SCALE GENOMIC DNA]</scope>
    <source>
        <strain evidence="3 4">ST5x</strain>
    </source>
</reference>
<evidence type="ECO:0000313" key="4">
    <source>
        <dbReference type="Proteomes" id="UP000239322"/>
    </source>
</evidence>
<dbReference type="AlphaFoldDB" id="A0A2S9PQ54"/>